<comment type="caution">
    <text evidence="1">The sequence shown here is derived from an EMBL/GenBank/DDBJ whole genome shotgun (WGS) entry which is preliminary data.</text>
</comment>
<sequence length="296" mass="31565">MNPILETVSRVLTSLGQVVHRGDDRLTIETDAWVLTFAVSDGDSLIASGMWKRLTTMEDSAAVVDLVQAWYTRGWDIPSAGYNTDIAPGHIVLVSSAALMCADRIGEETVAGFTRYALDGTRELMGHAEEALPGGVPAKPAFDVIPAADTTTGSGPGIDPSHLHVVLSGLEGTAVGMTHGTARRGPVSCTISAADHSPWYRIEGRWPTDLPVDDPNLLTMTLHICNEFTVSAAGPVIDFVASRGQIVLKATALVFCPGQLDDDVLAETLDRKLRWIQAGLHHVSDRLQAPAVCPLP</sequence>
<organism evidence="1 2">
    <name type="scientific">Corynebacterium meridianum</name>
    <dbReference type="NCBI Taxonomy" id="2765363"/>
    <lineage>
        <taxon>Bacteria</taxon>
        <taxon>Bacillati</taxon>
        <taxon>Actinomycetota</taxon>
        <taxon>Actinomycetes</taxon>
        <taxon>Mycobacteriales</taxon>
        <taxon>Corynebacteriaceae</taxon>
        <taxon>Corynebacterium</taxon>
    </lineage>
</organism>
<dbReference type="AlphaFoldDB" id="A0A934MAD8"/>
<reference evidence="1" key="1">
    <citation type="submission" date="2020-12" db="EMBL/GenBank/DDBJ databases">
        <title>Genome public.</title>
        <authorList>
            <person name="Sun Q."/>
        </authorList>
    </citation>
    <scope>NUCLEOTIDE SEQUENCE</scope>
    <source>
        <strain evidence="1">CCM 8863</strain>
    </source>
</reference>
<name>A0A934MAD8_9CORY</name>
<proteinExistence type="predicted"/>
<accession>A0A934MAD8</accession>
<evidence type="ECO:0000313" key="2">
    <source>
        <dbReference type="Proteomes" id="UP000645966"/>
    </source>
</evidence>
<protein>
    <recommendedName>
        <fullName evidence="3">Sensory transduction regulator</fullName>
    </recommendedName>
</protein>
<keyword evidence="2" id="KW-1185">Reference proteome</keyword>
<dbReference type="RefSeq" id="WP_198738001.1">
    <property type="nucleotide sequence ID" value="NZ_JAEIOS010000011.1"/>
</dbReference>
<dbReference type="EMBL" id="JAEIOS010000011">
    <property type="protein sequence ID" value="MBI8988973.1"/>
    <property type="molecule type" value="Genomic_DNA"/>
</dbReference>
<dbReference type="Proteomes" id="UP000645966">
    <property type="component" value="Unassembled WGS sequence"/>
</dbReference>
<evidence type="ECO:0000313" key="1">
    <source>
        <dbReference type="EMBL" id="MBI8988973.1"/>
    </source>
</evidence>
<gene>
    <name evidence="1" type="ORF">JDV75_04250</name>
</gene>
<evidence type="ECO:0008006" key="3">
    <source>
        <dbReference type="Google" id="ProtNLM"/>
    </source>
</evidence>